<dbReference type="Proteomes" id="UP000187203">
    <property type="component" value="Unassembled WGS sequence"/>
</dbReference>
<name>A0A1R3KCB3_9ROSI</name>
<dbReference type="EMBL" id="AWUE01014223">
    <property type="protein sequence ID" value="OMP04731.1"/>
    <property type="molecule type" value="Genomic_DNA"/>
</dbReference>
<sequence>MEPSYMQPKLTVEETQLPAAEVMGGGMLAFNRTPRPI</sequence>
<protein>
    <submittedName>
        <fullName evidence="1">Uncharacterized protein</fullName>
    </submittedName>
</protein>
<reference evidence="2" key="1">
    <citation type="submission" date="2013-09" db="EMBL/GenBank/DDBJ databases">
        <title>Corchorus olitorius genome sequencing.</title>
        <authorList>
            <person name="Alam M."/>
            <person name="Haque M.S."/>
            <person name="Islam M.S."/>
            <person name="Emdad E.M."/>
            <person name="Islam M.M."/>
            <person name="Ahmed B."/>
            <person name="Halim A."/>
            <person name="Hossen Q.M.M."/>
            <person name="Hossain M.Z."/>
            <person name="Ahmed R."/>
            <person name="Khan M.M."/>
            <person name="Islam R."/>
            <person name="Rashid M.M."/>
            <person name="Khan S.A."/>
            <person name="Rahman M.S."/>
            <person name="Alam M."/>
            <person name="Yahiya A.S."/>
            <person name="Khan M.S."/>
            <person name="Azam M.S."/>
            <person name="Haque T."/>
            <person name="Lashkar M.Z.H."/>
            <person name="Akhand A.I."/>
            <person name="Morshed G."/>
            <person name="Roy S."/>
            <person name="Uddin K.S."/>
            <person name="Rabeya T."/>
            <person name="Hossain A.S."/>
            <person name="Chowdhury A."/>
            <person name="Snigdha A.R."/>
            <person name="Mortoza M.S."/>
            <person name="Matin S.A."/>
            <person name="Hoque S.M.E."/>
            <person name="Islam M.K."/>
            <person name="Roy D.K."/>
            <person name="Haider R."/>
            <person name="Moosa M.M."/>
            <person name="Elias S.M."/>
            <person name="Hasan A.M."/>
            <person name="Jahan S."/>
            <person name="Shafiuddin M."/>
            <person name="Mahmood N."/>
            <person name="Shommy N.S."/>
        </authorList>
    </citation>
    <scope>NUCLEOTIDE SEQUENCE [LARGE SCALE GENOMIC DNA]</scope>
    <source>
        <strain evidence="2">cv. O-4</strain>
    </source>
</reference>
<dbReference type="AlphaFoldDB" id="A0A1R3KCB3"/>
<organism evidence="1 2">
    <name type="scientific">Corchorus olitorius</name>
    <dbReference type="NCBI Taxonomy" id="93759"/>
    <lineage>
        <taxon>Eukaryota</taxon>
        <taxon>Viridiplantae</taxon>
        <taxon>Streptophyta</taxon>
        <taxon>Embryophyta</taxon>
        <taxon>Tracheophyta</taxon>
        <taxon>Spermatophyta</taxon>
        <taxon>Magnoliopsida</taxon>
        <taxon>eudicotyledons</taxon>
        <taxon>Gunneridae</taxon>
        <taxon>Pentapetalae</taxon>
        <taxon>rosids</taxon>
        <taxon>malvids</taxon>
        <taxon>Malvales</taxon>
        <taxon>Malvaceae</taxon>
        <taxon>Grewioideae</taxon>
        <taxon>Apeibeae</taxon>
        <taxon>Corchorus</taxon>
    </lineage>
</organism>
<accession>A0A1R3KCB3</accession>
<evidence type="ECO:0000313" key="1">
    <source>
        <dbReference type="EMBL" id="OMP04731.1"/>
    </source>
</evidence>
<proteinExistence type="predicted"/>
<comment type="caution">
    <text evidence="1">The sequence shown here is derived from an EMBL/GenBank/DDBJ whole genome shotgun (WGS) entry which is preliminary data.</text>
</comment>
<evidence type="ECO:0000313" key="2">
    <source>
        <dbReference type="Proteomes" id="UP000187203"/>
    </source>
</evidence>
<gene>
    <name evidence="1" type="ORF">COLO4_09341</name>
</gene>
<keyword evidence="2" id="KW-1185">Reference proteome</keyword>